<keyword evidence="2" id="KW-1185">Reference proteome</keyword>
<dbReference type="Proteomes" id="UP001221838">
    <property type="component" value="Unassembled WGS sequence"/>
</dbReference>
<evidence type="ECO:0000313" key="1">
    <source>
        <dbReference type="EMBL" id="MDC0713807.1"/>
    </source>
</evidence>
<dbReference type="RefSeq" id="WP_272144230.1">
    <property type="nucleotide sequence ID" value="NZ_JAQNDM010000002.1"/>
</dbReference>
<protein>
    <recommendedName>
        <fullName evidence="3">Lipoprotein</fullName>
    </recommendedName>
</protein>
<comment type="caution">
    <text evidence="1">The sequence shown here is derived from an EMBL/GenBank/DDBJ whole genome shotgun (WGS) entry which is preliminary data.</text>
</comment>
<dbReference type="PROSITE" id="PS51257">
    <property type="entry name" value="PROKAR_LIPOPROTEIN"/>
    <property type="match status" value="1"/>
</dbReference>
<evidence type="ECO:0008006" key="3">
    <source>
        <dbReference type="Google" id="ProtNLM"/>
    </source>
</evidence>
<dbReference type="Gene3D" id="2.60.40.10">
    <property type="entry name" value="Immunoglobulins"/>
    <property type="match status" value="1"/>
</dbReference>
<reference evidence="1 2" key="1">
    <citation type="submission" date="2022-11" db="EMBL/GenBank/DDBJ databases">
        <title>Minimal conservation of predation-associated metabolite biosynthetic gene clusters underscores biosynthetic potential of Myxococcota including descriptions for ten novel species: Archangium lansinium sp. nov., Myxococcus landrumus sp. nov., Nannocystis bai.</title>
        <authorList>
            <person name="Ahearne A."/>
            <person name="Stevens C."/>
            <person name="Dowd S."/>
        </authorList>
    </citation>
    <scope>NUCLEOTIDE SEQUENCE [LARGE SCALE GENOMIC DNA]</scope>
    <source>
        <strain evidence="1 2">NCWAL01</strain>
    </source>
</reference>
<dbReference type="InterPro" id="IPR013783">
    <property type="entry name" value="Ig-like_fold"/>
</dbReference>
<sequence length="148" mass="15950">MRLPFPWLPLIALALAACGGDEESYTLEKGPFLLVDRERLAFDTEFDRGTYVGAASRNSLYIENRGDQPLVITAVVKNAPSEFVLRLPDALAEGGTLTIESRKTALIEAEFTPKQAKTYEGSFVLKSNAANAPEKQIGLAGVGVTPPP</sequence>
<proteinExistence type="predicted"/>
<evidence type="ECO:0000313" key="2">
    <source>
        <dbReference type="Proteomes" id="UP001221838"/>
    </source>
</evidence>
<accession>A0ABT5DN64</accession>
<dbReference type="EMBL" id="JAQNDM010000002">
    <property type="protein sequence ID" value="MDC0713807.1"/>
    <property type="molecule type" value="Genomic_DNA"/>
</dbReference>
<gene>
    <name evidence="1" type="ORF">POL68_35400</name>
</gene>
<name>A0ABT5DN64_9BACT</name>
<organism evidence="1 2">
    <name type="scientific">Stigmatella ashevillensis</name>
    <dbReference type="NCBI Taxonomy" id="2995309"/>
    <lineage>
        <taxon>Bacteria</taxon>
        <taxon>Pseudomonadati</taxon>
        <taxon>Myxococcota</taxon>
        <taxon>Myxococcia</taxon>
        <taxon>Myxococcales</taxon>
        <taxon>Cystobacterineae</taxon>
        <taxon>Archangiaceae</taxon>
        <taxon>Stigmatella</taxon>
    </lineage>
</organism>